<name>A0ABQ9H8X0_9NEOP</name>
<evidence type="ECO:0000313" key="2">
    <source>
        <dbReference type="EMBL" id="KAJ8880730.1"/>
    </source>
</evidence>
<evidence type="ECO:0000313" key="3">
    <source>
        <dbReference type="Proteomes" id="UP001159363"/>
    </source>
</evidence>
<comment type="caution">
    <text evidence="2">The sequence shown here is derived from an EMBL/GenBank/DDBJ whole genome shotgun (WGS) entry which is preliminary data.</text>
</comment>
<keyword evidence="3" id="KW-1185">Reference proteome</keyword>
<gene>
    <name evidence="2" type="ORF">PR048_017200</name>
</gene>
<feature type="region of interest" description="Disordered" evidence="1">
    <location>
        <begin position="141"/>
        <end position="202"/>
    </location>
</feature>
<reference evidence="2 3" key="1">
    <citation type="submission" date="2023-02" db="EMBL/GenBank/DDBJ databases">
        <title>LHISI_Scaffold_Assembly.</title>
        <authorList>
            <person name="Stuart O.P."/>
            <person name="Cleave R."/>
            <person name="Magrath M.J.L."/>
            <person name="Mikheyev A.S."/>
        </authorList>
    </citation>
    <scope>NUCLEOTIDE SEQUENCE [LARGE SCALE GENOMIC DNA]</scope>
    <source>
        <strain evidence="2">Daus_M_001</strain>
        <tissue evidence="2">Leg muscle</tissue>
    </source>
</reference>
<sequence length="611" mass="68314">MLASDARDGTPTFSADRRRLEAAALFLPWTPASRRWTPRTGPWRVLTGEYSASLTAATLGCVRRGAVARKPGMRSACSPPTKTNLVQSPLGSQDFLMWESCRTLSLVGGFSRGSHVSLALSFRRCYIHTSITLIGSKDVALNPHRNSTAGETGRSPRKPSDQLHCPAGFQHAKIRERPRRESNPFRLGGRRTLYPLRRPPPPPLKPSEKNFHHCCLPPRRTRFNLQPVYSGFLQVGIVPDDLLISGFSRGSPVFSALSFRRCSTLTSLHPHRLSRRRCYAPPKTHHSLFTHFHFNVGDLINYRLFTLNEVSMEQRRNERACETGDPRENPPTSGIVRYDPHLRKCGVNLPGWEATKPGEQANRSATAAPLVSQTRSKSVHSWLPGLQIRERRSNSPTLSGFHTWESCRTMPLAGGFSRGFPVSPAASYSPRFTLIGPPDPMLRAAQVSSLTLSLMSGHPGENPTNDNGQQHPAGRDFRASFSGNVRSLELPEQGFDVGDIIHDELMYTGAILVHLSAYREHKHTSIATLAERRHLPRSHDLNPLGFYLWGHLKTLVYATRVNDVDSLRKRIVANCVTIRNFPGIHQRIRVSMQWRVDTCVHADGGHFVHIV</sequence>
<dbReference type="PANTHER" id="PTHR47326:SF1">
    <property type="entry name" value="HTH PSQ-TYPE DOMAIN-CONTAINING PROTEIN"/>
    <property type="match status" value="1"/>
</dbReference>
<dbReference type="InterPro" id="IPR036397">
    <property type="entry name" value="RNaseH_sf"/>
</dbReference>
<protein>
    <submittedName>
        <fullName evidence="2">Uncharacterized protein</fullName>
    </submittedName>
</protein>
<evidence type="ECO:0000256" key="1">
    <source>
        <dbReference type="SAM" id="MobiDB-lite"/>
    </source>
</evidence>
<dbReference type="Gene3D" id="3.30.420.10">
    <property type="entry name" value="Ribonuclease H-like superfamily/Ribonuclease H"/>
    <property type="match status" value="1"/>
</dbReference>
<feature type="compositionally biased region" description="Basic and acidic residues" evidence="1">
    <location>
        <begin position="173"/>
        <end position="183"/>
    </location>
</feature>
<organism evidence="2 3">
    <name type="scientific">Dryococelus australis</name>
    <dbReference type="NCBI Taxonomy" id="614101"/>
    <lineage>
        <taxon>Eukaryota</taxon>
        <taxon>Metazoa</taxon>
        <taxon>Ecdysozoa</taxon>
        <taxon>Arthropoda</taxon>
        <taxon>Hexapoda</taxon>
        <taxon>Insecta</taxon>
        <taxon>Pterygota</taxon>
        <taxon>Neoptera</taxon>
        <taxon>Polyneoptera</taxon>
        <taxon>Phasmatodea</taxon>
        <taxon>Verophasmatodea</taxon>
        <taxon>Anareolatae</taxon>
        <taxon>Phasmatidae</taxon>
        <taxon>Eurycanthinae</taxon>
        <taxon>Dryococelus</taxon>
    </lineage>
</organism>
<dbReference type="PANTHER" id="PTHR47326">
    <property type="entry name" value="TRANSPOSABLE ELEMENT TC3 TRANSPOSASE-LIKE PROTEIN"/>
    <property type="match status" value="1"/>
</dbReference>
<proteinExistence type="predicted"/>
<accession>A0ABQ9H8X0</accession>
<feature type="compositionally biased region" description="Low complexity" evidence="1">
    <location>
        <begin position="186"/>
        <end position="196"/>
    </location>
</feature>
<dbReference type="EMBL" id="JARBHB010000006">
    <property type="protein sequence ID" value="KAJ8880730.1"/>
    <property type="molecule type" value="Genomic_DNA"/>
</dbReference>
<dbReference type="Proteomes" id="UP001159363">
    <property type="component" value="Chromosome 5"/>
</dbReference>
<feature type="region of interest" description="Disordered" evidence="1">
    <location>
        <begin position="455"/>
        <end position="475"/>
    </location>
</feature>